<evidence type="ECO:0000256" key="1">
    <source>
        <dbReference type="SAM" id="Phobius"/>
    </source>
</evidence>
<dbReference type="EMBL" id="KU998247">
    <property type="protein sequence ID" value="ANA86751.1"/>
    <property type="molecule type" value="Genomic_DNA"/>
</dbReference>
<evidence type="ECO:0000313" key="2">
    <source>
        <dbReference type="EMBL" id="ANA86751.1"/>
    </source>
</evidence>
<proteinExistence type="predicted"/>
<dbReference type="KEGG" id="vg:28802654"/>
<keyword evidence="1" id="KW-0812">Transmembrane</keyword>
<dbReference type="RefSeq" id="YP_009276186.1">
    <property type="nucleotide sequence ID" value="NC_030936.1"/>
</dbReference>
<dbReference type="Proteomes" id="UP000201796">
    <property type="component" value="Segment"/>
</dbReference>
<name>A0A160DFP8_9CAUD</name>
<keyword evidence="1" id="KW-0472">Membrane</keyword>
<evidence type="ECO:0008006" key="4">
    <source>
        <dbReference type="Google" id="ProtNLM"/>
    </source>
</evidence>
<reference evidence="2 3" key="1">
    <citation type="submission" date="2016-03" db="EMBL/GenBank/DDBJ databases">
        <authorList>
            <person name="Montgomery M.T."/>
            <person name="Guerrero C.A."/>
            <person name="Mavrich T.N."/>
            <person name="Pope W.H."/>
            <person name="Garlena R.A."/>
            <person name="Russell D.A."/>
            <person name="Jacobs-Sera D."/>
            <person name="Hendrix R.W."/>
            <person name="Hatfull G.F."/>
        </authorList>
    </citation>
    <scope>NUCLEOTIDE SEQUENCE [LARGE SCALE GENOMIC DNA]</scope>
</reference>
<dbReference type="GeneID" id="28802654"/>
<gene>
    <name evidence="2" type="primary">75</name>
    <name evidence="2" type="ORF">PBI_BACHITA_75</name>
</gene>
<protein>
    <recommendedName>
        <fullName evidence="4">Transmembrane protein</fullName>
    </recommendedName>
</protein>
<accession>A0A160DFP8</accession>
<sequence>MILLYIVAVAVVLGLFAVLALALRAPDGIPLSFMTLSAFFAVLVLPVAGIFWSFDLDYADLREETCTVHGKQEVSVMRAEPTPSLRLNTSCGTLEIEEMMLSDVDNVWPIYYSIDAGKTYKFELSGREHSALGDYTNIVSVVSEVSNG</sequence>
<evidence type="ECO:0000313" key="3">
    <source>
        <dbReference type="Proteomes" id="UP000201796"/>
    </source>
</evidence>
<keyword evidence="1" id="KW-1133">Transmembrane helix</keyword>
<feature type="transmembrane region" description="Helical" evidence="1">
    <location>
        <begin position="34"/>
        <end position="54"/>
    </location>
</feature>
<keyword evidence="3" id="KW-1185">Reference proteome</keyword>
<organism evidence="2 3">
    <name type="scientific">Gordonia phage Bachita</name>
    <dbReference type="NCBI Taxonomy" id="1838061"/>
    <lineage>
        <taxon>Viruses</taxon>
        <taxon>Duplodnaviria</taxon>
        <taxon>Heunggongvirae</taxon>
        <taxon>Uroviricota</taxon>
        <taxon>Caudoviricetes</taxon>
        <taxon>Smoothievirus</taxon>
        <taxon>Smoothievirus bachita</taxon>
    </lineage>
</organism>